<keyword evidence="3" id="KW-1185">Reference proteome</keyword>
<dbReference type="Proteomes" id="UP000193144">
    <property type="component" value="Unassembled WGS sequence"/>
</dbReference>
<comment type="caution">
    <text evidence="2">The sequence shown here is derived from an EMBL/GenBank/DDBJ whole genome shotgun (WGS) entry which is preliminary data.</text>
</comment>
<proteinExistence type="predicted"/>
<dbReference type="OrthoDB" id="2549237at2759"/>
<feature type="compositionally biased region" description="Polar residues" evidence="1">
    <location>
        <begin position="1122"/>
        <end position="1135"/>
    </location>
</feature>
<evidence type="ECO:0000256" key="1">
    <source>
        <dbReference type="SAM" id="MobiDB-lite"/>
    </source>
</evidence>
<evidence type="ECO:0000313" key="2">
    <source>
        <dbReference type="EMBL" id="ORY12997.1"/>
    </source>
</evidence>
<evidence type="ECO:0000313" key="3">
    <source>
        <dbReference type="Proteomes" id="UP000193144"/>
    </source>
</evidence>
<reference evidence="2 3" key="1">
    <citation type="submission" date="2016-07" db="EMBL/GenBank/DDBJ databases">
        <title>Pervasive Adenine N6-methylation of Active Genes in Fungi.</title>
        <authorList>
            <consortium name="DOE Joint Genome Institute"/>
            <person name="Mondo S.J."/>
            <person name="Dannebaum R.O."/>
            <person name="Kuo R.C."/>
            <person name="Labutti K."/>
            <person name="Haridas S."/>
            <person name="Kuo A."/>
            <person name="Salamov A."/>
            <person name="Ahrendt S.R."/>
            <person name="Lipzen A."/>
            <person name="Sullivan W."/>
            <person name="Andreopoulos W.B."/>
            <person name="Clum A."/>
            <person name="Lindquist E."/>
            <person name="Daum C."/>
            <person name="Ramamoorthy G.K."/>
            <person name="Gryganskyi A."/>
            <person name="Culley D."/>
            <person name="Magnuson J.K."/>
            <person name="James T.Y."/>
            <person name="O'Malley M.A."/>
            <person name="Stajich J.E."/>
            <person name="Spatafora J.W."/>
            <person name="Visel A."/>
            <person name="Grigoriev I.V."/>
        </authorList>
    </citation>
    <scope>NUCLEOTIDE SEQUENCE [LARGE SCALE GENOMIC DNA]</scope>
    <source>
        <strain evidence="2 3">CBS 115471</strain>
    </source>
</reference>
<accession>A0A1Y1ZSK6</accession>
<name>A0A1Y1ZSK6_9PLEO</name>
<protein>
    <submittedName>
        <fullName evidence="2">Uncharacterized protein</fullName>
    </submittedName>
</protein>
<gene>
    <name evidence="2" type="ORF">BCR34DRAFT_481788</name>
</gene>
<dbReference type="EMBL" id="MCFA01000046">
    <property type="protein sequence ID" value="ORY12997.1"/>
    <property type="molecule type" value="Genomic_DNA"/>
</dbReference>
<organism evidence="2 3">
    <name type="scientific">Clohesyomyces aquaticus</name>
    <dbReference type="NCBI Taxonomy" id="1231657"/>
    <lineage>
        <taxon>Eukaryota</taxon>
        <taxon>Fungi</taxon>
        <taxon>Dikarya</taxon>
        <taxon>Ascomycota</taxon>
        <taxon>Pezizomycotina</taxon>
        <taxon>Dothideomycetes</taxon>
        <taxon>Pleosporomycetidae</taxon>
        <taxon>Pleosporales</taxon>
        <taxon>Lindgomycetaceae</taxon>
        <taxon>Clohesyomyces</taxon>
    </lineage>
</organism>
<feature type="region of interest" description="Disordered" evidence="1">
    <location>
        <begin position="1106"/>
        <end position="1135"/>
    </location>
</feature>
<sequence length="1644" mass="186304">MALVLDFARLRSSSPPDTVEYFRDVLASSSIHSISESLLEAVGRGSLEPTIFHIWLGFSKSPIAIRLALTQNCSVHVREAGIKSLGEQLKSPQWRELWDALGGSQGFLEFLPSLSVNEVKQTCRAIARSATGTDVEGKRRAITELFKGLVSRESPDIPEKNPDPRPLAHHYKQLVPACTSEFLLGVLKQPAGFEWAGLSKKSLVRYHSDTLKRLCLLMIFETQPFEEKWLVLLLQRWPSNTSASTATLPRFSASMQFRFDILGRAIQVGGCSIPSDRFIALIIEPLLRVALKKKISQIHIQDIINMSLKYVAQNPEAKFTLAWSNRNLFPLVLMAWCRQPDIMEAQVKECFACGRRLWSQHFYADAANFAKIERLLQNVALEKRYQILRSCTLFAMDIDLEKSIDLKKITSSYSWTGIYDRVDARRALDLFSRMREANGDDGSSDLLEIRLLHRNGQKDESIRLAESRMQSFRKKAIASPDRTQRATYVGSALAYAVASRSLPLYHEFQQWARRFVRDPLTVPVLYRSHTFGEIDLLCALPDDPASLGTLSDVHQRIVEANNILKLFLNVACLGAREPSFTHSHWQGTLDLFHNIIKLRIERVPLVKRELRLSDEQIYDALWGDTLTTILEADKQCLRDGNEALGRSWTSGCLGRAGHRGYKKIKIKTDEPSTCLFLDNLARARNQMWLEYRLSRHSSAAALPNPYPRGLPIQSLLGSFILRTPSLETLAPYIATRTNAALFLDPTAANLPVPADEEVRAAIGHFVDDYRFALKMLLPKCVPIEEKKERMQRVWDHAIGPLSTPRMSQEEAIRYWEFLVKESKVRTHPDAAKFKFTPFWPDGYSPKPGYESYSLIPELDHPMEVVEWNPCPPEKPDISARPLELSYVDLSIAGVSKFEPDQDTTQKFPGKIVAEVPGHTFRRVWASVWYGGASDPRMRDGEILSALLYLDTKNKSDTRILSTPFPSQDDIRFPAAYLDQQFLSEVENQGVWGPLSLLQNHLKFVPVSLLASLSSSTMTSLGRLKPDEPDYNTVELMAFKLVRLLALGDRPALASKIAIRTIIQRPDASSWHRQLFSIGFLRRLSPPQSQSCISNLAMAILDRLQKQGEAKKTSQEKPEGLDANSTPAERDSGSSSRPYVKITTIKYLAQLLNGADFIPKSFALDILALLLQKASHRDVKHAVLSALLGVFKTCAADHDKQILKHLEIAVQIAGQLDERYPLTETDWKTITFTLDLPEVEPGNAPQTWDTLRNYLDHIPQGFPHRNAYIERIILPTVGRIQGEMRKWCDVFLKKYGGDDKSLMELKLPLPPRDYSNWLGLLHTYPTGLPAILLDDLLDFTLFHIAPPEEVVAMNERLSNNPALRSQADVQFWLSVYQISSPVTAVIHSLTSLLERDLNPPTLSTENGITIAKIQQYILSLFSALMSSAKEIPDYPSVQLLTRLLEPPLNNFGYNDNPLALWMTQSRPVVEAMVTHIEGMRTKEWQRNPNRVPAVLPDTYSTRLWLLNYPSLPSPEPVEQEEKCKNFAEQVSRTVDRVTGGIYHRKFALLKDALRRIYGEDRTLVALHLGDISKTRLSWLTVSDQLRIELAERLLEKGLLVSCPGWKDSRHKDRVVKMIKLWQLSENEEVRRKGYDILKMADSSKK</sequence>
<feature type="compositionally biased region" description="Basic and acidic residues" evidence="1">
    <location>
        <begin position="1106"/>
        <end position="1119"/>
    </location>
</feature>